<dbReference type="EC" id="1.13.12.19" evidence="4"/>
<dbReference type="GO" id="GO:0009693">
    <property type="term" value="P:ethylene biosynthetic process"/>
    <property type="evidence" value="ECO:0007669"/>
    <property type="project" value="UniProtKB-KW"/>
</dbReference>
<keyword evidence="11" id="KW-0408">Iron</keyword>
<dbReference type="InterPro" id="IPR005123">
    <property type="entry name" value="Oxoglu/Fe-dep_dioxygenase_dom"/>
</dbReference>
<evidence type="ECO:0000256" key="2">
    <source>
        <dbReference type="ARBA" id="ARBA00004767"/>
    </source>
</evidence>
<comment type="similarity">
    <text evidence="11">Belongs to the iron/ascorbate-dependent oxidoreductase family.</text>
</comment>
<evidence type="ECO:0000313" key="14">
    <source>
        <dbReference type="Proteomes" id="UP000599109"/>
    </source>
</evidence>
<dbReference type="GO" id="GO:0046872">
    <property type="term" value="F:metal ion binding"/>
    <property type="evidence" value="ECO:0007669"/>
    <property type="project" value="UniProtKB-KW"/>
</dbReference>
<comment type="cofactor">
    <cofactor evidence="1">
        <name>Fe(2+)</name>
        <dbReference type="ChEBI" id="CHEBI:29033"/>
    </cofactor>
</comment>
<dbReference type="Pfam" id="PF03171">
    <property type="entry name" value="2OG-FeII_Oxy"/>
    <property type="match status" value="1"/>
</dbReference>
<dbReference type="InterPro" id="IPR026992">
    <property type="entry name" value="DIOX_N"/>
</dbReference>
<comment type="pathway">
    <text evidence="2">Alkene biosynthesis; ethylene biosynthesis via 2-oxoglutarate.</text>
</comment>
<reference evidence="13 14" key="1">
    <citation type="journal article" date="2017" name="Int. J. Syst. Evol. Microbiol.">
        <title>Ramlibacter monticola sp. nov., isolated from forest soil.</title>
        <authorList>
            <person name="Chaudhary D.K."/>
            <person name="Kim J."/>
        </authorList>
    </citation>
    <scope>NUCLEOTIDE SEQUENCE [LARGE SCALE GENOMIC DNA]</scope>
    <source>
        <strain evidence="13 14">KACC 19175</strain>
    </source>
</reference>
<evidence type="ECO:0000256" key="6">
    <source>
        <dbReference type="ARBA" id="ARBA00022666"/>
    </source>
</evidence>
<dbReference type="PROSITE" id="PS51471">
    <property type="entry name" value="FE2OG_OXY"/>
    <property type="match status" value="1"/>
</dbReference>
<evidence type="ECO:0000256" key="10">
    <source>
        <dbReference type="ARBA" id="ARBA00049359"/>
    </source>
</evidence>
<evidence type="ECO:0000256" key="3">
    <source>
        <dbReference type="ARBA" id="ARBA00012293"/>
    </source>
</evidence>
<dbReference type="SUPFAM" id="SSF51197">
    <property type="entry name" value="Clavaminate synthase-like"/>
    <property type="match status" value="1"/>
</dbReference>
<dbReference type="InterPro" id="IPR044861">
    <property type="entry name" value="IPNS-like_FE2OG_OXY"/>
</dbReference>
<dbReference type="InterPro" id="IPR027443">
    <property type="entry name" value="IPNS-like_sf"/>
</dbReference>
<keyword evidence="11" id="KW-0560">Oxidoreductase</keyword>
<keyword evidence="6" id="KW-0266">Ethylene biosynthesis</keyword>
<keyword evidence="14" id="KW-1185">Reference proteome</keyword>
<dbReference type="InterPro" id="IPR050231">
    <property type="entry name" value="Iron_ascorbate_oxido_reductase"/>
</dbReference>
<evidence type="ECO:0000256" key="5">
    <source>
        <dbReference type="ARBA" id="ARBA00019045"/>
    </source>
</evidence>
<proteinExistence type="inferred from homology"/>
<evidence type="ECO:0000256" key="1">
    <source>
        <dbReference type="ARBA" id="ARBA00001954"/>
    </source>
</evidence>
<evidence type="ECO:0000256" key="4">
    <source>
        <dbReference type="ARBA" id="ARBA00012531"/>
    </source>
</evidence>
<dbReference type="Pfam" id="PF14226">
    <property type="entry name" value="DIOX_N"/>
    <property type="match status" value="1"/>
</dbReference>
<evidence type="ECO:0000259" key="12">
    <source>
        <dbReference type="PROSITE" id="PS51471"/>
    </source>
</evidence>
<dbReference type="PRINTS" id="PR00682">
    <property type="entry name" value="IPNSYNTHASE"/>
</dbReference>
<dbReference type="Gene3D" id="2.60.120.330">
    <property type="entry name" value="B-lactam Antibiotic, Isopenicillin N Synthase, Chain"/>
    <property type="match status" value="1"/>
</dbReference>
<keyword evidence="11" id="KW-0479">Metal-binding</keyword>
<dbReference type="EMBL" id="JAEQNE010000012">
    <property type="protein sequence ID" value="MBL0395145.1"/>
    <property type="molecule type" value="Genomic_DNA"/>
</dbReference>
<dbReference type="EC" id="1.14.20.7" evidence="3"/>
<gene>
    <name evidence="13" type="ORF">JJ685_28700</name>
</gene>
<evidence type="ECO:0000256" key="9">
    <source>
        <dbReference type="ARBA" id="ARBA00047725"/>
    </source>
</evidence>
<dbReference type="GO" id="GO:0102276">
    <property type="term" value="F:2-oxoglutarate oxygenase/decarboxylase (ethylene-forming) activity"/>
    <property type="evidence" value="ECO:0007669"/>
    <property type="project" value="UniProtKB-EC"/>
</dbReference>
<comment type="catalytic activity">
    <reaction evidence="10">
        <text>L-arginine + 2-oxoglutarate + O2 = guanidine + L-glutamate 5-semialdehyde + succinate + CO2</text>
        <dbReference type="Rhea" id="RHEA:31535"/>
        <dbReference type="ChEBI" id="CHEBI:15379"/>
        <dbReference type="ChEBI" id="CHEBI:16526"/>
        <dbReference type="ChEBI" id="CHEBI:16810"/>
        <dbReference type="ChEBI" id="CHEBI:30031"/>
        <dbReference type="ChEBI" id="CHEBI:30087"/>
        <dbReference type="ChEBI" id="CHEBI:32682"/>
        <dbReference type="ChEBI" id="CHEBI:58066"/>
        <dbReference type="EC" id="1.14.20.7"/>
    </reaction>
</comment>
<organism evidence="13 14">
    <name type="scientific">Ramlibacter monticola</name>
    <dbReference type="NCBI Taxonomy" id="1926872"/>
    <lineage>
        <taxon>Bacteria</taxon>
        <taxon>Pseudomonadati</taxon>
        <taxon>Pseudomonadota</taxon>
        <taxon>Betaproteobacteria</taxon>
        <taxon>Burkholderiales</taxon>
        <taxon>Comamonadaceae</taxon>
        <taxon>Ramlibacter</taxon>
    </lineage>
</organism>
<protein>
    <recommendedName>
        <fullName evidence="5">2-oxoglutarate-dependent ethylene/succinate-forming enzyme</fullName>
        <ecNumber evidence="4">1.13.12.19</ecNumber>
        <ecNumber evidence="3">1.14.20.7</ecNumber>
    </recommendedName>
    <alternativeName>
        <fullName evidence="7">2-oxoglutarate dioxygenase (ethylene-forming)</fullName>
    </alternativeName>
    <alternativeName>
        <fullName evidence="8">2-oxoglutarate/L-arginine monooxygenase/decarboxylase (succinate-forming)</fullName>
    </alternativeName>
</protein>
<comment type="caution">
    <text evidence="13">The sequence shown here is derived from an EMBL/GenBank/DDBJ whole genome shotgun (WGS) entry which is preliminary data.</text>
</comment>
<accession>A0A937CVS8</accession>
<name>A0A937CVS8_9BURK</name>
<evidence type="ECO:0000313" key="13">
    <source>
        <dbReference type="EMBL" id="MBL0395145.1"/>
    </source>
</evidence>
<dbReference type="Proteomes" id="UP000599109">
    <property type="component" value="Unassembled WGS sequence"/>
</dbReference>
<sequence length="341" mass="36911">MKHTGAAMAHPPVIDVSALVDARASQAGKLGAARAIDAAAREWGFFYAQHHGVDAALVDRVVSQARAFFALDEVRKLRIPMSAGGLAWRGYFPAGGELTSGRPDWKEGLYLGSELGPDHPRVRAGVILHGPNLWPDLPGFRETVLAYLDAMSALGQALMRGCALGLGVPESYFAEHDTADPLLLLRFFNYPTRAAPENLDVQWGVGEHTDYGLLTMLWQDDAGGLQVRTDTGWVDAPPIPGTFVCNIGDMLDRMTGGRWRSASHRVAVNTSGRDRLSIPLFFDPDFDTVIAPVPGAGPGQDDSGRRWDGANLQSFRGTYGEYVTAKVGKVFPGLKASLRRE</sequence>
<feature type="domain" description="Fe2OG dioxygenase" evidence="12">
    <location>
        <begin position="178"/>
        <end position="284"/>
    </location>
</feature>
<dbReference type="AlphaFoldDB" id="A0A937CVS8"/>
<evidence type="ECO:0000256" key="8">
    <source>
        <dbReference type="ARBA" id="ARBA00031282"/>
    </source>
</evidence>
<comment type="catalytic activity">
    <reaction evidence="9">
        <text>2-oxoglutarate + O2 + 2 H(+) = ethene + 3 CO2 + H2O</text>
        <dbReference type="Rhea" id="RHEA:31523"/>
        <dbReference type="ChEBI" id="CHEBI:15377"/>
        <dbReference type="ChEBI" id="CHEBI:15378"/>
        <dbReference type="ChEBI" id="CHEBI:15379"/>
        <dbReference type="ChEBI" id="CHEBI:16526"/>
        <dbReference type="ChEBI" id="CHEBI:16810"/>
        <dbReference type="ChEBI" id="CHEBI:18153"/>
        <dbReference type="EC" id="1.13.12.19"/>
    </reaction>
</comment>
<evidence type="ECO:0000256" key="7">
    <source>
        <dbReference type="ARBA" id="ARBA00031011"/>
    </source>
</evidence>
<evidence type="ECO:0000256" key="11">
    <source>
        <dbReference type="RuleBase" id="RU003682"/>
    </source>
</evidence>
<dbReference type="PANTHER" id="PTHR47990">
    <property type="entry name" value="2-OXOGLUTARATE (2OG) AND FE(II)-DEPENDENT OXYGENASE SUPERFAMILY PROTEIN-RELATED"/>
    <property type="match status" value="1"/>
</dbReference>